<organism evidence="6 7">
    <name type="scientific">Nonomuraea typhae</name>
    <dbReference type="NCBI Taxonomy" id="2603600"/>
    <lineage>
        <taxon>Bacteria</taxon>
        <taxon>Bacillati</taxon>
        <taxon>Actinomycetota</taxon>
        <taxon>Actinomycetes</taxon>
        <taxon>Streptosporangiales</taxon>
        <taxon>Streptosporangiaceae</taxon>
        <taxon>Nonomuraea</taxon>
    </lineage>
</organism>
<dbReference type="InterPro" id="IPR036388">
    <property type="entry name" value="WH-like_DNA-bd_sf"/>
</dbReference>
<dbReference type="InterPro" id="IPR012074">
    <property type="entry name" value="GAF_ANTAR"/>
</dbReference>
<dbReference type="Gene3D" id="3.30.450.40">
    <property type="match status" value="1"/>
</dbReference>
<evidence type="ECO:0000256" key="4">
    <source>
        <dbReference type="ARBA" id="ARBA00023163"/>
    </source>
</evidence>
<keyword evidence="1" id="KW-0808">Transferase</keyword>
<proteinExistence type="predicted"/>
<dbReference type="InterPro" id="IPR003018">
    <property type="entry name" value="GAF"/>
</dbReference>
<dbReference type="PIRSF" id="PIRSF036625">
    <property type="entry name" value="GAF_ANTAR"/>
    <property type="match status" value="1"/>
</dbReference>
<dbReference type="SUPFAM" id="SSF55781">
    <property type="entry name" value="GAF domain-like"/>
    <property type="match status" value="1"/>
</dbReference>
<dbReference type="PROSITE" id="PS50921">
    <property type="entry name" value="ANTAR"/>
    <property type="match status" value="1"/>
</dbReference>
<protein>
    <submittedName>
        <fullName evidence="6">ANTAR domain-containing protein</fullName>
    </submittedName>
</protein>
<gene>
    <name evidence="6" type="ORF">ACIBG2_39160</name>
</gene>
<dbReference type="RefSeq" id="WP_397089238.1">
    <property type="nucleotide sequence ID" value="NZ_JBITGY010000012.1"/>
</dbReference>
<dbReference type="Proteomes" id="UP001612741">
    <property type="component" value="Unassembled WGS sequence"/>
</dbReference>
<evidence type="ECO:0000313" key="7">
    <source>
        <dbReference type="Proteomes" id="UP001612741"/>
    </source>
</evidence>
<keyword evidence="3" id="KW-0805">Transcription regulation</keyword>
<dbReference type="InterPro" id="IPR029016">
    <property type="entry name" value="GAF-like_dom_sf"/>
</dbReference>
<dbReference type="InterPro" id="IPR005561">
    <property type="entry name" value="ANTAR"/>
</dbReference>
<dbReference type="SMART" id="SM00065">
    <property type="entry name" value="GAF"/>
    <property type="match status" value="1"/>
</dbReference>
<keyword evidence="2" id="KW-0418">Kinase</keyword>
<sequence>MHIDEEALLASLKRLRSEGPDPSIGDHLARIVQAVDEIFGYDGAGLMFADETRTLRYLIATDEPGRSLERAQAEVGQGPCMDAYLHDTAVTTADARADARWPLLAALLHPRVRAVAGVPVRLAGGPVGSLNVYRAEPIEWDATDVQALHSYAKIIEQVVASALAAEEHGTLAKQLQYALDYRVLIERAIGFLMGRLSFTADEAFTALRKRARDNRRRIVDVAAEVLGRQAP</sequence>
<comment type="caution">
    <text evidence="6">The sequence shown here is derived from an EMBL/GenBank/DDBJ whole genome shotgun (WGS) entry which is preliminary data.</text>
</comment>
<evidence type="ECO:0000256" key="3">
    <source>
        <dbReference type="ARBA" id="ARBA00023015"/>
    </source>
</evidence>
<dbReference type="SMART" id="SM01012">
    <property type="entry name" value="ANTAR"/>
    <property type="match status" value="1"/>
</dbReference>
<dbReference type="EMBL" id="JBITGY010000012">
    <property type="protein sequence ID" value="MFI6503458.1"/>
    <property type="molecule type" value="Genomic_DNA"/>
</dbReference>
<dbReference type="Gene3D" id="1.10.10.10">
    <property type="entry name" value="Winged helix-like DNA-binding domain superfamily/Winged helix DNA-binding domain"/>
    <property type="match status" value="1"/>
</dbReference>
<accession>A0ABW7Z5T9</accession>
<keyword evidence="7" id="KW-1185">Reference proteome</keyword>
<dbReference type="Pfam" id="PF13185">
    <property type="entry name" value="GAF_2"/>
    <property type="match status" value="1"/>
</dbReference>
<evidence type="ECO:0000313" key="6">
    <source>
        <dbReference type="EMBL" id="MFI6503458.1"/>
    </source>
</evidence>
<feature type="domain" description="ANTAR" evidence="5">
    <location>
        <begin position="165"/>
        <end position="226"/>
    </location>
</feature>
<name>A0ABW7Z5T9_9ACTN</name>
<reference evidence="6 7" key="1">
    <citation type="submission" date="2024-10" db="EMBL/GenBank/DDBJ databases">
        <title>The Natural Products Discovery Center: Release of the First 8490 Sequenced Strains for Exploring Actinobacteria Biosynthetic Diversity.</title>
        <authorList>
            <person name="Kalkreuter E."/>
            <person name="Kautsar S.A."/>
            <person name="Yang D."/>
            <person name="Bader C.D."/>
            <person name="Teijaro C.N."/>
            <person name="Fluegel L."/>
            <person name="Davis C.M."/>
            <person name="Simpson J.R."/>
            <person name="Lauterbach L."/>
            <person name="Steele A.D."/>
            <person name="Gui C."/>
            <person name="Meng S."/>
            <person name="Li G."/>
            <person name="Viehrig K."/>
            <person name="Ye F."/>
            <person name="Su P."/>
            <person name="Kiefer A.F."/>
            <person name="Nichols A."/>
            <person name="Cepeda A.J."/>
            <person name="Yan W."/>
            <person name="Fan B."/>
            <person name="Jiang Y."/>
            <person name="Adhikari A."/>
            <person name="Zheng C.-J."/>
            <person name="Schuster L."/>
            <person name="Cowan T.M."/>
            <person name="Smanski M.J."/>
            <person name="Chevrette M.G."/>
            <person name="De Carvalho L.P.S."/>
            <person name="Shen B."/>
        </authorList>
    </citation>
    <scope>NUCLEOTIDE SEQUENCE [LARGE SCALE GENOMIC DNA]</scope>
    <source>
        <strain evidence="6 7">NPDC050545</strain>
    </source>
</reference>
<dbReference type="SUPFAM" id="SSF52172">
    <property type="entry name" value="CheY-like"/>
    <property type="match status" value="1"/>
</dbReference>
<dbReference type="InterPro" id="IPR011006">
    <property type="entry name" value="CheY-like_superfamily"/>
</dbReference>
<dbReference type="Pfam" id="PF03861">
    <property type="entry name" value="ANTAR"/>
    <property type="match status" value="1"/>
</dbReference>
<evidence type="ECO:0000256" key="2">
    <source>
        <dbReference type="ARBA" id="ARBA00022777"/>
    </source>
</evidence>
<evidence type="ECO:0000259" key="5">
    <source>
        <dbReference type="PROSITE" id="PS50921"/>
    </source>
</evidence>
<keyword evidence="4" id="KW-0804">Transcription</keyword>
<evidence type="ECO:0000256" key="1">
    <source>
        <dbReference type="ARBA" id="ARBA00022679"/>
    </source>
</evidence>